<dbReference type="GO" id="GO:0046872">
    <property type="term" value="F:metal ion binding"/>
    <property type="evidence" value="ECO:0007669"/>
    <property type="project" value="UniProtKB-KW"/>
</dbReference>
<dbReference type="EMBL" id="CAKOGP040002313">
    <property type="protein sequence ID" value="CAJ1966674.1"/>
    <property type="molecule type" value="Genomic_DNA"/>
</dbReference>
<reference evidence="6" key="1">
    <citation type="submission" date="2023-08" db="EMBL/GenBank/DDBJ databases">
        <authorList>
            <person name="Audoor S."/>
            <person name="Bilcke G."/>
        </authorList>
    </citation>
    <scope>NUCLEOTIDE SEQUENCE</scope>
</reference>
<feature type="region of interest" description="Disordered" evidence="3">
    <location>
        <begin position="149"/>
        <end position="195"/>
    </location>
</feature>
<evidence type="ECO:0008006" key="8">
    <source>
        <dbReference type="Google" id="ProtNLM"/>
    </source>
</evidence>
<evidence type="ECO:0000313" key="6">
    <source>
        <dbReference type="EMBL" id="CAJ1966674.1"/>
    </source>
</evidence>
<evidence type="ECO:0000259" key="4">
    <source>
        <dbReference type="Pfam" id="PF03828"/>
    </source>
</evidence>
<feature type="domain" description="PAP-associated" evidence="4">
    <location>
        <begin position="321"/>
        <end position="382"/>
    </location>
</feature>
<dbReference type="InterPro" id="IPR002058">
    <property type="entry name" value="PAP_assoc"/>
</dbReference>
<feature type="region of interest" description="Disordered" evidence="3">
    <location>
        <begin position="433"/>
        <end position="478"/>
    </location>
</feature>
<dbReference type="Pfam" id="PF03828">
    <property type="entry name" value="PAP_assoc"/>
    <property type="match status" value="1"/>
</dbReference>
<dbReference type="GO" id="GO:1990817">
    <property type="term" value="F:poly(A) RNA polymerase activity"/>
    <property type="evidence" value="ECO:0007669"/>
    <property type="project" value="InterPro"/>
</dbReference>
<accession>A0AAD2JND3</accession>
<feature type="region of interest" description="Disordered" evidence="3">
    <location>
        <begin position="1"/>
        <end position="65"/>
    </location>
</feature>
<dbReference type="PANTHER" id="PTHR23092:SF15">
    <property type="entry name" value="INACTIVE NON-CANONICAL POLY(A) RNA POLYMERASE PROTEIN TRF4-2-RELATED"/>
    <property type="match status" value="1"/>
</dbReference>
<feature type="compositionally biased region" description="Acidic residues" evidence="3">
    <location>
        <begin position="1"/>
        <end position="15"/>
    </location>
</feature>
<dbReference type="PANTHER" id="PTHR23092">
    <property type="entry name" value="POLY(A) RNA POLYMERASE"/>
    <property type="match status" value="1"/>
</dbReference>
<comment type="caution">
    <text evidence="6">The sequence shown here is derived from an EMBL/GenBank/DDBJ whole genome shotgun (WGS) entry which is preliminary data.</text>
</comment>
<feature type="compositionally biased region" description="Polar residues" evidence="3">
    <location>
        <begin position="154"/>
        <end position="163"/>
    </location>
</feature>
<evidence type="ECO:0000256" key="1">
    <source>
        <dbReference type="ARBA" id="ARBA00022723"/>
    </source>
</evidence>
<dbReference type="Pfam" id="PF22600">
    <property type="entry name" value="MTPAP-like_central"/>
    <property type="match status" value="1"/>
</dbReference>
<dbReference type="Proteomes" id="UP001295423">
    <property type="component" value="Unassembled WGS sequence"/>
</dbReference>
<dbReference type="GO" id="GO:0003729">
    <property type="term" value="F:mRNA binding"/>
    <property type="evidence" value="ECO:0007669"/>
    <property type="project" value="TreeGrafter"/>
</dbReference>
<protein>
    <recommendedName>
        <fullName evidence="8">Polynucleotide adenylyltransferase</fullName>
    </recommendedName>
</protein>
<gene>
    <name evidence="6" type="ORF">CYCCA115_LOCUS22257</name>
</gene>
<organism evidence="6 7">
    <name type="scientific">Cylindrotheca closterium</name>
    <dbReference type="NCBI Taxonomy" id="2856"/>
    <lineage>
        <taxon>Eukaryota</taxon>
        <taxon>Sar</taxon>
        <taxon>Stramenopiles</taxon>
        <taxon>Ochrophyta</taxon>
        <taxon>Bacillariophyta</taxon>
        <taxon>Bacillariophyceae</taxon>
        <taxon>Bacillariophycidae</taxon>
        <taxon>Bacillariales</taxon>
        <taxon>Bacillariaceae</taxon>
        <taxon>Cylindrotheca</taxon>
    </lineage>
</organism>
<dbReference type="InterPro" id="IPR054708">
    <property type="entry name" value="MTPAP-like_central"/>
</dbReference>
<sequence>MTNQDSDESNEDNVLDQDFLSLRNYTNNNDDEDDGGDSNYERESSSSQHEGQSGATYNNGTDLPPWMKESVDYRRTNHLVALHNEIVGFCRLMEPREDEMRLRNEVLDRFTKLAKTVFPKSKVQVFGSQATGLCLPSSDIDIAIQLDPADRTGAPSTDPTTTNDDGDSKNGNKAEEKSDKERKAEEIEAMENWDAPTGTPLHRLAAALRKHWMPELYYLEVIEKTRVPLVKFKHGPTMIAVDVCFDQESGPQAARLMHQYMDALPPLRPLTFVLKYFMASRGLNQPYTGGVGSFLLQMMIVSFLQHRERSVMRNRQPLVYNLGGLLIEFFELYGIDFNYVTTGISVRFDGFYFPKGASDRKEHFWQPNRQSSFAVENPFDITSDVGASSFRMNMVQRSFEIAYKVLLSHVTEPFQPTTSILASILPVSEEMTQRVPKSLEPEVTSADKLSSALQAGRKNKKERNSGGKRPKKRQRRHS</sequence>
<keyword evidence="7" id="KW-1185">Reference proteome</keyword>
<keyword evidence="1" id="KW-0479">Metal-binding</keyword>
<dbReference type="SUPFAM" id="SSF81631">
    <property type="entry name" value="PAP/OAS1 substrate-binding domain"/>
    <property type="match status" value="1"/>
</dbReference>
<evidence type="ECO:0000313" key="7">
    <source>
        <dbReference type="Proteomes" id="UP001295423"/>
    </source>
</evidence>
<dbReference type="InterPro" id="IPR043519">
    <property type="entry name" value="NT_sf"/>
</dbReference>
<dbReference type="CDD" id="cd05402">
    <property type="entry name" value="NT_PAP_TUTase"/>
    <property type="match status" value="1"/>
</dbReference>
<dbReference type="SUPFAM" id="SSF81301">
    <property type="entry name" value="Nucleotidyltransferase"/>
    <property type="match status" value="1"/>
</dbReference>
<dbReference type="GO" id="GO:0005730">
    <property type="term" value="C:nucleolus"/>
    <property type="evidence" value="ECO:0007669"/>
    <property type="project" value="TreeGrafter"/>
</dbReference>
<feature type="compositionally biased region" description="Low complexity" evidence="3">
    <location>
        <begin position="45"/>
        <end position="54"/>
    </location>
</feature>
<evidence type="ECO:0000256" key="3">
    <source>
        <dbReference type="SAM" id="MobiDB-lite"/>
    </source>
</evidence>
<dbReference type="Gene3D" id="1.10.1410.10">
    <property type="match status" value="1"/>
</dbReference>
<dbReference type="InterPro" id="IPR045862">
    <property type="entry name" value="Trf4-like"/>
</dbReference>
<feature type="compositionally biased region" description="Basic and acidic residues" evidence="3">
    <location>
        <begin position="166"/>
        <end position="186"/>
    </location>
</feature>
<evidence type="ECO:0000256" key="2">
    <source>
        <dbReference type="ARBA" id="ARBA00022842"/>
    </source>
</evidence>
<dbReference type="AlphaFoldDB" id="A0AAD2JND3"/>
<evidence type="ECO:0000259" key="5">
    <source>
        <dbReference type="Pfam" id="PF22600"/>
    </source>
</evidence>
<feature type="compositionally biased region" description="Basic residues" evidence="3">
    <location>
        <begin position="457"/>
        <end position="478"/>
    </location>
</feature>
<keyword evidence="2" id="KW-0460">Magnesium</keyword>
<dbReference type="GO" id="GO:0031123">
    <property type="term" value="P:RNA 3'-end processing"/>
    <property type="evidence" value="ECO:0007669"/>
    <property type="project" value="TreeGrafter"/>
</dbReference>
<dbReference type="GO" id="GO:0031499">
    <property type="term" value="C:TRAMP complex"/>
    <property type="evidence" value="ECO:0007669"/>
    <property type="project" value="TreeGrafter"/>
</dbReference>
<proteinExistence type="predicted"/>
<dbReference type="GO" id="GO:0043634">
    <property type="term" value="P:polyadenylation-dependent ncRNA catabolic process"/>
    <property type="evidence" value="ECO:0007669"/>
    <property type="project" value="TreeGrafter"/>
</dbReference>
<feature type="domain" description="Poly(A) RNA polymerase mitochondrial-like central palm" evidence="5">
    <location>
        <begin position="82"/>
        <end position="261"/>
    </location>
</feature>
<dbReference type="Gene3D" id="3.30.460.10">
    <property type="entry name" value="Beta Polymerase, domain 2"/>
    <property type="match status" value="1"/>
</dbReference>
<name>A0AAD2JND3_9STRA</name>